<accession>A0A8X6W5Z7</accession>
<organism evidence="1 2">
    <name type="scientific">Trichonephila clavipes</name>
    <name type="common">Golden silk orbweaver</name>
    <name type="synonym">Nephila clavipes</name>
    <dbReference type="NCBI Taxonomy" id="2585209"/>
    <lineage>
        <taxon>Eukaryota</taxon>
        <taxon>Metazoa</taxon>
        <taxon>Ecdysozoa</taxon>
        <taxon>Arthropoda</taxon>
        <taxon>Chelicerata</taxon>
        <taxon>Arachnida</taxon>
        <taxon>Araneae</taxon>
        <taxon>Araneomorphae</taxon>
        <taxon>Entelegynae</taxon>
        <taxon>Araneoidea</taxon>
        <taxon>Nephilidae</taxon>
        <taxon>Trichonephila</taxon>
    </lineage>
</organism>
<keyword evidence="2" id="KW-1185">Reference proteome</keyword>
<dbReference type="AlphaFoldDB" id="A0A8X6W5Z7"/>
<sequence length="86" mass="9785">MHDPMLLECKAVALTCTFTRSFNNRKLLVYGFRPHHQTPVATVDELWHLAEAAWSSVPVHAILSLFDSMPKRTSPVIIVKGGCFWY</sequence>
<gene>
    <name evidence="1" type="ORF">TNCV_4720051</name>
</gene>
<dbReference type="EMBL" id="BMAU01021387">
    <property type="protein sequence ID" value="GFY28873.1"/>
    <property type="molecule type" value="Genomic_DNA"/>
</dbReference>
<dbReference type="Proteomes" id="UP000887159">
    <property type="component" value="Unassembled WGS sequence"/>
</dbReference>
<evidence type="ECO:0000313" key="2">
    <source>
        <dbReference type="Proteomes" id="UP000887159"/>
    </source>
</evidence>
<comment type="caution">
    <text evidence="1">The sequence shown here is derived from an EMBL/GenBank/DDBJ whole genome shotgun (WGS) entry which is preliminary data.</text>
</comment>
<dbReference type="Gene3D" id="3.30.420.10">
    <property type="entry name" value="Ribonuclease H-like superfamily/Ribonuclease H"/>
    <property type="match status" value="1"/>
</dbReference>
<protein>
    <submittedName>
        <fullName evidence="1">Uncharacterized protein</fullName>
    </submittedName>
</protein>
<evidence type="ECO:0000313" key="1">
    <source>
        <dbReference type="EMBL" id="GFY28873.1"/>
    </source>
</evidence>
<dbReference type="GO" id="GO:0003676">
    <property type="term" value="F:nucleic acid binding"/>
    <property type="evidence" value="ECO:0007669"/>
    <property type="project" value="InterPro"/>
</dbReference>
<reference evidence="1" key="1">
    <citation type="submission" date="2020-08" db="EMBL/GenBank/DDBJ databases">
        <title>Multicomponent nature underlies the extraordinary mechanical properties of spider dragline silk.</title>
        <authorList>
            <person name="Kono N."/>
            <person name="Nakamura H."/>
            <person name="Mori M."/>
            <person name="Yoshida Y."/>
            <person name="Ohtoshi R."/>
            <person name="Malay A.D."/>
            <person name="Moran D.A.P."/>
            <person name="Tomita M."/>
            <person name="Numata K."/>
            <person name="Arakawa K."/>
        </authorList>
    </citation>
    <scope>NUCLEOTIDE SEQUENCE</scope>
</reference>
<name>A0A8X6W5Z7_TRICX</name>
<proteinExistence type="predicted"/>
<dbReference type="InterPro" id="IPR036397">
    <property type="entry name" value="RNaseH_sf"/>
</dbReference>